<dbReference type="AlphaFoldDB" id="A0A164S4S3"/>
<name>A0A164S4S3_9CRUS</name>
<protein>
    <submittedName>
        <fullName evidence="1">Uncharacterized protein</fullName>
    </submittedName>
</protein>
<gene>
    <name evidence="1" type="ORF">APZ42_026580</name>
</gene>
<dbReference type="Proteomes" id="UP000076858">
    <property type="component" value="Unassembled WGS sequence"/>
</dbReference>
<reference evidence="1 2" key="1">
    <citation type="submission" date="2016-03" db="EMBL/GenBank/DDBJ databases">
        <title>EvidentialGene: Evidence-directed Construction of Genes on Genomes.</title>
        <authorList>
            <person name="Gilbert D.G."/>
            <person name="Choi J.-H."/>
            <person name="Mockaitis K."/>
            <person name="Colbourne J."/>
            <person name="Pfrender M."/>
        </authorList>
    </citation>
    <scope>NUCLEOTIDE SEQUENCE [LARGE SCALE GENOMIC DNA]</scope>
    <source>
        <strain evidence="1 2">Xinb3</strain>
        <tissue evidence="1">Complete organism</tissue>
    </source>
</reference>
<evidence type="ECO:0000313" key="2">
    <source>
        <dbReference type="Proteomes" id="UP000076858"/>
    </source>
</evidence>
<proteinExistence type="predicted"/>
<keyword evidence="2" id="KW-1185">Reference proteome</keyword>
<sequence>MKVKESNVVSAVTSKRFKEVRSKKQPLASYYTTMCAALTYFTEAPKHYSAQYYTTNNATPSYYIEALKYHYLHCPKLYHRYSCLLHHNRSNQAPEYYAPTYATHTYYTTTYTAPEYYTTKAPGYYTEPPKYYPAPSYKTEAPKYYR</sequence>
<organism evidence="1 2">
    <name type="scientific">Daphnia magna</name>
    <dbReference type="NCBI Taxonomy" id="35525"/>
    <lineage>
        <taxon>Eukaryota</taxon>
        <taxon>Metazoa</taxon>
        <taxon>Ecdysozoa</taxon>
        <taxon>Arthropoda</taxon>
        <taxon>Crustacea</taxon>
        <taxon>Branchiopoda</taxon>
        <taxon>Diplostraca</taxon>
        <taxon>Cladocera</taxon>
        <taxon>Anomopoda</taxon>
        <taxon>Daphniidae</taxon>
        <taxon>Daphnia</taxon>
    </lineage>
</organism>
<comment type="caution">
    <text evidence="1">The sequence shown here is derived from an EMBL/GenBank/DDBJ whole genome shotgun (WGS) entry which is preliminary data.</text>
</comment>
<dbReference type="EMBL" id="LRGB01002085">
    <property type="protein sequence ID" value="KZS09248.1"/>
    <property type="molecule type" value="Genomic_DNA"/>
</dbReference>
<accession>A0A164S4S3</accession>
<evidence type="ECO:0000313" key="1">
    <source>
        <dbReference type="EMBL" id="KZS09248.1"/>
    </source>
</evidence>